<dbReference type="EMBL" id="MN738811">
    <property type="protein sequence ID" value="QHS84706.1"/>
    <property type="molecule type" value="Genomic_DNA"/>
</dbReference>
<organism evidence="1">
    <name type="scientific">viral metagenome</name>
    <dbReference type="NCBI Taxonomy" id="1070528"/>
    <lineage>
        <taxon>unclassified sequences</taxon>
        <taxon>metagenomes</taxon>
        <taxon>organismal metagenomes</taxon>
    </lineage>
</organism>
<proteinExistence type="predicted"/>
<evidence type="ECO:0000313" key="1">
    <source>
        <dbReference type="EMBL" id="QHS84706.1"/>
    </source>
</evidence>
<name>A0A6C0AYV5_9ZZZZ</name>
<reference evidence="1" key="1">
    <citation type="journal article" date="2020" name="Nature">
        <title>Giant virus diversity and host interactions through global metagenomics.</title>
        <authorList>
            <person name="Schulz F."/>
            <person name="Roux S."/>
            <person name="Paez-Espino D."/>
            <person name="Jungbluth S."/>
            <person name="Walsh D.A."/>
            <person name="Denef V.J."/>
            <person name="McMahon K.D."/>
            <person name="Konstantinidis K.T."/>
            <person name="Eloe-Fadrosh E.A."/>
            <person name="Kyrpides N.C."/>
            <person name="Woyke T."/>
        </authorList>
    </citation>
    <scope>NUCLEOTIDE SEQUENCE</scope>
    <source>
        <strain evidence="1">GVMAG-S-ERX556022-25</strain>
    </source>
</reference>
<dbReference type="AlphaFoldDB" id="A0A6C0AYV5"/>
<protein>
    <submittedName>
        <fullName evidence="1">Uncharacterized protein</fullName>
    </submittedName>
</protein>
<accession>A0A6C0AYV5</accession>
<sequence>MLSDNKIICNKNNMSLIKYLNTDTNHFCIEFDFLKKNNLDINTIINYNLFNFIGLINKDIIEKAEIVDKISEYEANTLYIFKRFGQEVGISKKYIFLNSIINYHDNFITIISKSIPYTKNISEKPIISPEMTLIISNINNQNVNINYNFKISIDEELPIYMQNILGILMKKIFYNFKIFIENLNVEEGQPSL</sequence>